<reference evidence="1 2" key="1">
    <citation type="journal article" date="2014" name="Genome Biol. Evol.">
        <title>Phylogenomics of "Candidatus Hepatoplasma crinochetorum," a Lineage of Mollicutes Associated with Noninsect Arthropods.</title>
        <authorList>
            <person name="Leclercq S."/>
            <person name="Dittmer J."/>
            <person name="Bouchon D."/>
            <person name="Cordaux R."/>
        </authorList>
    </citation>
    <scope>NUCLEOTIDE SEQUENCE [LARGE SCALE GENOMIC DNA]</scope>
    <source>
        <strain evidence="1 2">Av</strain>
    </source>
</reference>
<dbReference type="Gene3D" id="3.30.1240.10">
    <property type="match status" value="1"/>
</dbReference>
<evidence type="ECO:0000313" key="2">
    <source>
        <dbReference type="Proteomes" id="UP000019450"/>
    </source>
</evidence>
<dbReference type="PANTHER" id="PTHR10000">
    <property type="entry name" value="PHOSPHOSERINE PHOSPHATASE"/>
    <property type="match status" value="1"/>
</dbReference>
<dbReference type="RefSeq" id="WP_025208527.1">
    <property type="nucleotide sequence ID" value="NZ_CP006932.1"/>
</dbReference>
<dbReference type="InterPro" id="IPR036412">
    <property type="entry name" value="HAD-like_sf"/>
</dbReference>
<protein>
    <submittedName>
        <fullName evidence="1">Putative phosphatase YwpJ</fullName>
        <ecNumber evidence="1">3.1.3.-</ecNumber>
    </submittedName>
</protein>
<dbReference type="HOGENOM" id="CLU_044146_1_3_14"/>
<proteinExistence type="predicted"/>
<dbReference type="InterPro" id="IPR006379">
    <property type="entry name" value="HAD-SF_hydro_IIB"/>
</dbReference>
<dbReference type="EMBL" id="CP006932">
    <property type="protein sequence ID" value="AHK22226.1"/>
    <property type="molecule type" value="Genomic_DNA"/>
</dbReference>
<dbReference type="eggNOG" id="COG0561">
    <property type="taxonomic scope" value="Bacteria"/>
</dbReference>
<dbReference type="OrthoDB" id="9810101at2"/>
<dbReference type="KEGG" id="hcr:X271_00117"/>
<dbReference type="AlphaFoldDB" id="W8GMH3"/>
<dbReference type="SUPFAM" id="SSF56784">
    <property type="entry name" value="HAD-like"/>
    <property type="match status" value="1"/>
</dbReference>
<dbReference type="NCBIfam" id="TIGR01484">
    <property type="entry name" value="HAD-SF-IIB"/>
    <property type="match status" value="1"/>
</dbReference>
<dbReference type="STRING" id="1427984.X271_00117"/>
<dbReference type="InterPro" id="IPR023214">
    <property type="entry name" value="HAD_sf"/>
</dbReference>
<gene>
    <name evidence="1" type="primary">ywpJ_2</name>
    <name evidence="1" type="ORF">X271_00117</name>
</gene>
<name>W8GMH3_9MOLU</name>
<dbReference type="GO" id="GO:0016791">
    <property type="term" value="F:phosphatase activity"/>
    <property type="evidence" value="ECO:0007669"/>
    <property type="project" value="UniProtKB-ARBA"/>
</dbReference>
<keyword evidence="2" id="KW-1185">Reference proteome</keyword>
<sequence length="279" mass="32517">MFNNIEVIFIDLDKTLTTRKKKYDVSLDNRLQIKNLQKRKIWTVIATGRSREDIVRIWNQIHLNKYSDFVIYSNGAIIENFDRKIIIHQKKISFSDILIFLKYLRENHPNWIFRFADSSYFYSFSKKTYKQKIFSKLINDFELRKFSLDEFNKFKNFETSKIGIIGSLSKKRSKKIIDELEEKFPQFKIVISGFGIYIELTAEGVTKGSAAIVLADYLKFNLNNSIAIGDSLNDKSLFEIVGYPVAMKNSNKELLKIAKFTTKTAKKNGVAKVINDINI</sequence>
<organism evidence="1 2">
    <name type="scientific">Candidatus Hepatoplasma crinochetorum Av</name>
    <dbReference type="NCBI Taxonomy" id="1427984"/>
    <lineage>
        <taxon>Bacteria</taxon>
        <taxon>Bacillati</taxon>
        <taxon>Mycoplasmatota</taxon>
        <taxon>Mollicutes</taxon>
        <taxon>Candidatus Hepatoplasmataceae</taxon>
        <taxon>Candidatus Hepatoplasma</taxon>
    </lineage>
</organism>
<dbReference type="Pfam" id="PF08282">
    <property type="entry name" value="Hydrolase_3"/>
    <property type="match status" value="1"/>
</dbReference>
<evidence type="ECO:0000313" key="1">
    <source>
        <dbReference type="EMBL" id="AHK22226.1"/>
    </source>
</evidence>
<dbReference type="SFLD" id="SFLDG01140">
    <property type="entry name" value="C2.B:_Phosphomannomutase_and_P"/>
    <property type="match status" value="1"/>
</dbReference>
<dbReference type="Gene3D" id="3.40.50.1000">
    <property type="entry name" value="HAD superfamily/HAD-like"/>
    <property type="match status" value="1"/>
</dbReference>
<dbReference type="SFLD" id="SFLDS00003">
    <property type="entry name" value="Haloacid_Dehalogenase"/>
    <property type="match status" value="1"/>
</dbReference>
<dbReference type="GO" id="GO:0000287">
    <property type="term" value="F:magnesium ion binding"/>
    <property type="evidence" value="ECO:0007669"/>
    <property type="project" value="TreeGrafter"/>
</dbReference>
<dbReference type="GO" id="GO:0005829">
    <property type="term" value="C:cytosol"/>
    <property type="evidence" value="ECO:0007669"/>
    <property type="project" value="TreeGrafter"/>
</dbReference>
<dbReference type="EC" id="3.1.3.-" evidence="1"/>
<dbReference type="PROSITE" id="PS01229">
    <property type="entry name" value="COF_2"/>
    <property type="match status" value="1"/>
</dbReference>
<dbReference type="Proteomes" id="UP000019450">
    <property type="component" value="Chromosome"/>
</dbReference>
<dbReference type="PANTHER" id="PTHR10000:SF8">
    <property type="entry name" value="HAD SUPERFAMILY HYDROLASE-LIKE, TYPE 3"/>
    <property type="match status" value="1"/>
</dbReference>
<keyword evidence="1" id="KW-0378">Hydrolase</keyword>
<accession>W8GMH3</accession>